<accession>A0A0J5TKW4</accession>
<dbReference type="OrthoDB" id="2988123at2"/>
<comment type="caution">
    <text evidence="1">The sequence shown here is derived from an EMBL/GenBank/DDBJ whole genome shotgun (WGS) entry which is preliminary data.</text>
</comment>
<dbReference type="AlphaFoldDB" id="A0A0J5TKW4"/>
<dbReference type="EMBL" id="LQQY01000009">
    <property type="protein sequence ID" value="KZE50631.1"/>
    <property type="molecule type" value="Genomic_DNA"/>
</dbReference>
<dbReference type="PATRIC" id="fig|189381.10.peg.3005"/>
<organism evidence="1 2">
    <name type="scientific">Rossellomorea marisflavi</name>
    <dbReference type="NCBI Taxonomy" id="189381"/>
    <lineage>
        <taxon>Bacteria</taxon>
        <taxon>Bacillati</taxon>
        <taxon>Bacillota</taxon>
        <taxon>Bacilli</taxon>
        <taxon>Bacillales</taxon>
        <taxon>Bacillaceae</taxon>
        <taxon>Rossellomorea</taxon>
    </lineage>
</organism>
<evidence type="ECO:0000313" key="2">
    <source>
        <dbReference type="Proteomes" id="UP000076510"/>
    </source>
</evidence>
<reference evidence="2" key="1">
    <citation type="submission" date="2016-01" db="EMBL/GenBank/DDBJ databases">
        <title>Whole genome sequencing of Bhargavaea cecembensis T14.</title>
        <authorList>
            <person name="Hong K.W."/>
        </authorList>
    </citation>
    <scope>NUCLEOTIDE SEQUENCE [LARGE SCALE GENOMIC DNA]</scope>
    <source>
        <strain evidence="2">M19</strain>
    </source>
</reference>
<dbReference type="RefSeq" id="WP_048005099.1">
    <property type="nucleotide sequence ID" value="NZ_CP047095.1"/>
</dbReference>
<proteinExistence type="predicted"/>
<dbReference type="Proteomes" id="UP000076510">
    <property type="component" value="Unassembled WGS sequence"/>
</dbReference>
<evidence type="ECO:0000313" key="1">
    <source>
        <dbReference type="EMBL" id="KZE50631.1"/>
    </source>
</evidence>
<name>A0A0J5TKW4_9BACI</name>
<gene>
    <name evidence="1" type="ORF">AV649_14620</name>
</gene>
<protein>
    <submittedName>
        <fullName evidence="1">Uncharacterized protein</fullName>
    </submittedName>
</protein>
<sequence>MKWMKLFWMYVVVFGLFGWAMVEFFDMTTQIAAFNKNPDGDVMFEGNAFPFLLILIVCSILSILSYRSKKRRKLSLMVPDEFQESDEREKQITAEACKTAYMSMMIAAPVIAALLVFYPLVAEKLPYYPVILFMLLPFVQVTAYLIHWKKAF</sequence>